<feature type="transmembrane region" description="Helical" evidence="1">
    <location>
        <begin position="12"/>
        <end position="34"/>
    </location>
</feature>
<feature type="transmembrane region" description="Helical" evidence="1">
    <location>
        <begin position="83"/>
        <end position="103"/>
    </location>
</feature>
<name>A0A2T1DGW9_9CYAN</name>
<keyword evidence="3" id="KW-1185">Reference proteome</keyword>
<evidence type="ECO:0000256" key="1">
    <source>
        <dbReference type="SAM" id="Phobius"/>
    </source>
</evidence>
<accession>A0A2T1DGW9</accession>
<sequence>MNDPLRRLKFLPWISLLQISLITVLIAIAFDVLLTQTAASVPVISNLLTKMLSSPIGVLIELAVPLGIGALAVAVLERWFRQVMITNSTLWALIPCVALWLLLKSFVPFPTAMVPEVNVVSLIGVVVGVFWKGRPYWR</sequence>
<feature type="transmembrane region" description="Helical" evidence="1">
    <location>
        <begin position="54"/>
        <end position="76"/>
    </location>
</feature>
<reference evidence="2 3" key="2">
    <citation type="submission" date="2018-03" db="EMBL/GenBank/DDBJ databases">
        <title>The ancient ancestry and fast evolution of plastids.</title>
        <authorList>
            <person name="Moore K.R."/>
            <person name="Magnabosco C."/>
            <person name="Momper L."/>
            <person name="Gold D.A."/>
            <person name="Bosak T."/>
            <person name="Fournier G.P."/>
        </authorList>
    </citation>
    <scope>NUCLEOTIDE SEQUENCE [LARGE SCALE GENOMIC DNA]</scope>
    <source>
        <strain evidence="2 3">ULC007</strain>
    </source>
</reference>
<dbReference type="EMBL" id="PVWG01000009">
    <property type="protein sequence ID" value="PSB19707.1"/>
    <property type="molecule type" value="Genomic_DNA"/>
</dbReference>
<proteinExistence type="predicted"/>
<evidence type="ECO:0000313" key="2">
    <source>
        <dbReference type="EMBL" id="PSB19707.1"/>
    </source>
</evidence>
<keyword evidence="1" id="KW-0812">Transmembrane</keyword>
<keyword evidence="1" id="KW-0472">Membrane</keyword>
<organism evidence="2 3">
    <name type="scientific">Phormidesmis priestleyi ULC007</name>
    <dbReference type="NCBI Taxonomy" id="1920490"/>
    <lineage>
        <taxon>Bacteria</taxon>
        <taxon>Bacillati</taxon>
        <taxon>Cyanobacteriota</taxon>
        <taxon>Cyanophyceae</taxon>
        <taxon>Leptolyngbyales</taxon>
        <taxon>Leptolyngbyaceae</taxon>
        <taxon>Phormidesmis</taxon>
    </lineage>
</organism>
<feature type="transmembrane region" description="Helical" evidence="1">
    <location>
        <begin position="109"/>
        <end position="131"/>
    </location>
</feature>
<dbReference type="Proteomes" id="UP000238634">
    <property type="component" value="Unassembled WGS sequence"/>
</dbReference>
<reference evidence="2 3" key="1">
    <citation type="submission" date="2018-02" db="EMBL/GenBank/DDBJ databases">
        <authorList>
            <person name="Cohen D.B."/>
            <person name="Kent A.D."/>
        </authorList>
    </citation>
    <scope>NUCLEOTIDE SEQUENCE [LARGE SCALE GENOMIC DNA]</scope>
    <source>
        <strain evidence="2 3">ULC007</strain>
    </source>
</reference>
<evidence type="ECO:0000313" key="3">
    <source>
        <dbReference type="Proteomes" id="UP000238634"/>
    </source>
</evidence>
<dbReference type="RefSeq" id="WP_073071671.1">
    <property type="nucleotide sequence ID" value="NZ_MPPI01000012.1"/>
</dbReference>
<comment type="caution">
    <text evidence="2">The sequence shown here is derived from an EMBL/GenBank/DDBJ whole genome shotgun (WGS) entry which is preliminary data.</text>
</comment>
<gene>
    <name evidence="2" type="ORF">C7B65_10465</name>
</gene>
<dbReference type="OrthoDB" id="467942at2"/>
<protein>
    <submittedName>
        <fullName evidence="2">Peptide chain release factor 1</fullName>
    </submittedName>
</protein>
<keyword evidence="1" id="KW-1133">Transmembrane helix</keyword>
<dbReference type="AlphaFoldDB" id="A0A2T1DGW9"/>